<evidence type="ECO:0000313" key="18">
    <source>
        <dbReference type="Proteomes" id="UP001159405"/>
    </source>
</evidence>
<evidence type="ECO:0000256" key="9">
    <source>
        <dbReference type="ARBA" id="ARBA00022801"/>
    </source>
</evidence>
<feature type="region of interest" description="Disordered" evidence="15">
    <location>
        <begin position="99"/>
        <end position="118"/>
    </location>
</feature>
<evidence type="ECO:0000256" key="12">
    <source>
        <dbReference type="ARBA" id="ARBA00023136"/>
    </source>
</evidence>
<evidence type="ECO:0000256" key="2">
    <source>
        <dbReference type="ARBA" id="ARBA00001946"/>
    </source>
</evidence>
<dbReference type="Gene3D" id="3.30.540.10">
    <property type="entry name" value="Fructose-1,6-Bisphosphatase, subunit A, domain 1"/>
    <property type="match status" value="1"/>
</dbReference>
<evidence type="ECO:0000256" key="6">
    <source>
        <dbReference type="ARBA" id="ARBA00013106"/>
    </source>
</evidence>
<dbReference type="EC" id="3.1.3.25" evidence="6"/>
<feature type="transmembrane region" description="Helical" evidence="16">
    <location>
        <begin position="31"/>
        <end position="50"/>
    </location>
</feature>
<evidence type="ECO:0000256" key="4">
    <source>
        <dbReference type="ARBA" id="ARBA00005152"/>
    </source>
</evidence>
<protein>
    <recommendedName>
        <fullName evidence="6">inositol-phosphate phosphatase</fullName>
        <ecNumber evidence="6">3.1.3.25</ecNumber>
    </recommendedName>
    <alternativeName>
        <fullName evidence="14">Inositol-1(or 4)-monophosphatase 3</fullName>
    </alternativeName>
    <alternativeName>
        <fullName evidence="13">Myo-inositol monophosphatase A3</fullName>
    </alternativeName>
</protein>
<evidence type="ECO:0000256" key="16">
    <source>
        <dbReference type="SAM" id="Phobius"/>
    </source>
</evidence>
<comment type="catalytic activity">
    <reaction evidence="1">
        <text>a myo-inositol phosphate + H2O = myo-inositol + phosphate</text>
        <dbReference type="Rhea" id="RHEA:24056"/>
        <dbReference type="ChEBI" id="CHEBI:15377"/>
        <dbReference type="ChEBI" id="CHEBI:17268"/>
        <dbReference type="ChEBI" id="CHEBI:43474"/>
        <dbReference type="ChEBI" id="CHEBI:84139"/>
        <dbReference type="EC" id="3.1.3.25"/>
    </reaction>
</comment>
<keyword evidence="18" id="KW-1185">Reference proteome</keyword>
<dbReference type="InterPro" id="IPR050725">
    <property type="entry name" value="CysQ/Inositol_MonoPase"/>
</dbReference>
<comment type="pathway">
    <text evidence="4">Polyol metabolism; myo-inositol biosynthesis; myo-inositol from D-glucose 6-phosphate: step 2/2.</text>
</comment>
<keyword evidence="7 16" id="KW-0812">Transmembrane</keyword>
<name>A0ABN8NSF5_9CNID</name>
<keyword evidence="11 16" id="KW-1133">Transmembrane helix</keyword>
<reference evidence="17 18" key="1">
    <citation type="submission" date="2022-05" db="EMBL/GenBank/DDBJ databases">
        <authorList>
            <consortium name="Genoscope - CEA"/>
            <person name="William W."/>
        </authorList>
    </citation>
    <scope>NUCLEOTIDE SEQUENCE [LARGE SCALE GENOMIC DNA]</scope>
</reference>
<dbReference type="InterPro" id="IPR020550">
    <property type="entry name" value="Inositol_monophosphatase_CS"/>
</dbReference>
<dbReference type="EMBL" id="CALNXK010000034">
    <property type="protein sequence ID" value="CAH3120444.1"/>
    <property type="molecule type" value="Genomic_DNA"/>
</dbReference>
<comment type="subcellular location">
    <subcellularLocation>
        <location evidence="3">Membrane</location>
        <topology evidence="3">Single-pass membrane protein</topology>
    </subcellularLocation>
</comment>
<evidence type="ECO:0000256" key="14">
    <source>
        <dbReference type="ARBA" id="ARBA00042949"/>
    </source>
</evidence>
<dbReference type="CDD" id="cd01640">
    <property type="entry name" value="IPPase"/>
    <property type="match status" value="1"/>
</dbReference>
<organism evidence="17 18">
    <name type="scientific">Porites lobata</name>
    <dbReference type="NCBI Taxonomy" id="104759"/>
    <lineage>
        <taxon>Eukaryota</taxon>
        <taxon>Metazoa</taxon>
        <taxon>Cnidaria</taxon>
        <taxon>Anthozoa</taxon>
        <taxon>Hexacorallia</taxon>
        <taxon>Scleractinia</taxon>
        <taxon>Fungiina</taxon>
        <taxon>Poritidae</taxon>
        <taxon>Porites</taxon>
    </lineage>
</organism>
<comment type="cofactor">
    <cofactor evidence="2">
        <name>Mg(2+)</name>
        <dbReference type="ChEBI" id="CHEBI:18420"/>
    </cofactor>
</comment>
<dbReference type="SUPFAM" id="SSF56655">
    <property type="entry name" value="Carbohydrate phosphatase"/>
    <property type="match status" value="1"/>
</dbReference>
<evidence type="ECO:0000256" key="8">
    <source>
        <dbReference type="ARBA" id="ARBA00022723"/>
    </source>
</evidence>
<evidence type="ECO:0000256" key="15">
    <source>
        <dbReference type="SAM" id="MobiDB-lite"/>
    </source>
</evidence>
<evidence type="ECO:0000256" key="5">
    <source>
        <dbReference type="ARBA" id="ARBA00009759"/>
    </source>
</evidence>
<comment type="similarity">
    <text evidence="5">Belongs to the inositol monophosphatase superfamily.</text>
</comment>
<dbReference type="Proteomes" id="UP001159405">
    <property type="component" value="Unassembled WGS sequence"/>
</dbReference>
<evidence type="ECO:0000256" key="11">
    <source>
        <dbReference type="ARBA" id="ARBA00022989"/>
    </source>
</evidence>
<evidence type="ECO:0000256" key="1">
    <source>
        <dbReference type="ARBA" id="ARBA00001033"/>
    </source>
</evidence>
<sequence length="367" mass="40263">MKKHFMYPNESSKVRDSSVQFSEMGAARVRLSPIGFVVIGLVVVAVIYYLSTDGGIGEFSHKYFEGEDTVSMKKLIVTAIHLAEKGGVVVRKIRNGEDLGEESKGKTREGANNPVTQGDMLSHRTMFYGFKKAYPKVNVVSEEHDHGDVDLNDVKLPETSQIIDGSLQFNKEDEVVSTGNLLVWIDPLDATQEYTENLVKYVTTMICIVVKGKPVAGIIHKPFLQQTYWAWVGHGSSDNVQVSQERDAALTSPRVIVSRSHAGKVNATVRSAFGPQSKVIPAGGAGYKVLSLFEDKADAYVHVTLIKKWDICAGDALLRTLGGKMTTLDNVEIEYGNAEKPANEGGLLAAVHNHAEYQNKLVHMLKS</sequence>
<proteinExistence type="inferred from homology"/>
<dbReference type="PANTHER" id="PTHR43028">
    <property type="entry name" value="3'(2'),5'-BISPHOSPHATE NUCLEOTIDASE 1"/>
    <property type="match status" value="1"/>
</dbReference>
<dbReference type="Pfam" id="PF00459">
    <property type="entry name" value="Inositol_P"/>
    <property type="match status" value="1"/>
</dbReference>
<feature type="compositionally biased region" description="Basic and acidic residues" evidence="15">
    <location>
        <begin position="99"/>
        <end position="109"/>
    </location>
</feature>
<dbReference type="PROSITE" id="PS00630">
    <property type="entry name" value="IMP_2"/>
    <property type="match status" value="1"/>
</dbReference>
<dbReference type="InterPro" id="IPR000760">
    <property type="entry name" value="Inositol_monophosphatase-like"/>
</dbReference>
<keyword evidence="12 16" id="KW-0472">Membrane</keyword>
<keyword evidence="10" id="KW-0460">Magnesium</keyword>
<keyword evidence="8" id="KW-0479">Metal-binding</keyword>
<evidence type="ECO:0000256" key="10">
    <source>
        <dbReference type="ARBA" id="ARBA00022842"/>
    </source>
</evidence>
<keyword evidence="9" id="KW-0378">Hydrolase</keyword>
<comment type="caution">
    <text evidence="17">The sequence shown here is derived from an EMBL/GenBank/DDBJ whole genome shotgun (WGS) entry which is preliminary data.</text>
</comment>
<accession>A0ABN8NSF5</accession>
<evidence type="ECO:0000256" key="7">
    <source>
        <dbReference type="ARBA" id="ARBA00022692"/>
    </source>
</evidence>
<evidence type="ECO:0000256" key="13">
    <source>
        <dbReference type="ARBA" id="ARBA00042119"/>
    </source>
</evidence>
<evidence type="ECO:0000313" key="17">
    <source>
        <dbReference type="EMBL" id="CAH3120444.1"/>
    </source>
</evidence>
<gene>
    <name evidence="17" type="ORF">PLOB_00027919</name>
</gene>
<evidence type="ECO:0000256" key="3">
    <source>
        <dbReference type="ARBA" id="ARBA00004167"/>
    </source>
</evidence>
<dbReference type="Gene3D" id="3.40.190.80">
    <property type="match status" value="1"/>
</dbReference>
<dbReference type="PANTHER" id="PTHR43028:SF4">
    <property type="entry name" value="INOSITOL MONOPHOSPHATASE 3"/>
    <property type="match status" value="1"/>
</dbReference>